<organism evidence="2 3">
    <name type="scientific">Clostridium butyricum</name>
    <dbReference type="NCBI Taxonomy" id="1492"/>
    <lineage>
        <taxon>Bacteria</taxon>
        <taxon>Bacillati</taxon>
        <taxon>Bacillota</taxon>
        <taxon>Clostridia</taxon>
        <taxon>Eubacteriales</taxon>
        <taxon>Clostridiaceae</taxon>
        <taxon>Clostridium</taxon>
    </lineage>
</organism>
<name>A0A512TKX8_CLOBU</name>
<evidence type="ECO:0000313" key="3">
    <source>
        <dbReference type="Proteomes" id="UP000321089"/>
    </source>
</evidence>
<comment type="caution">
    <text evidence="2">The sequence shown here is derived from an EMBL/GenBank/DDBJ whole genome shotgun (WGS) entry which is preliminary data.</text>
</comment>
<keyword evidence="1" id="KW-0812">Transmembrane</keyword>
<dbReference type="AlphaFoldDB" id="A0A512TKX8"/>
<evidence type="ECO:0000313" key="2">
    <source>
        <dbReference type="EMBL" id="GEQ20865.1"/>
    </source>
</evidence>
<gene>
    <name evidence="2" type="ORF">CBU02nite_13710</name>
</gene>
<dbReference type="InterPro" id="IPR012902">
    <property type="entry name" value="N_methyl_site"/>
</dbReference>
<evidence type="ECO:0008006" key="4">
    <source>
        <dbReference type="Google" id="ProtNLM"/>
    </source>
</evidence>
<keyword evidence="1" id="KW-1133">Transmembrane helix</keyword>
<keyword evidence="1" id="KW-0472">Membrane</keyword>
<sequence>MKRKKIGFTLIEIIIVLALTVLIISIASSIFITGNKIFSNSDVKTTLQMEVKDIQEKISNICMEASDIEINDDGTNARIIFYDNDGEKQNNIEIKKDGANLLWTPISKDGVLLIYSQQILTTHLSSDNGFKIEYIDDKKKSIYIKVMLYSQEGRARIEYPVEFSITLRNKI</sequence>
<evidence type="ECO:0000256" key="1">
    <source>
        <dbReference type="SAM" id="Phobius"/>
    </source>
</evidence>
<reference evidence="2 3" key="1">
    <citation type="submission" date="2019-07" db="EMBL/GenBank/DDBJ databases">
        <title>Whole genome shotgun sequence of Clostridium butyricum NBRC 3858.</title>
        <authorList>
            <person name="Hosoyama A."/>
            <person name="Uohara A."/>
            <person name="Ohji S."/>
            <person name="Ichikawa N."/>
        </authorList>
    </citation>
    <scope>NUCLEOTIDE SEQUENCE [LARGE SCALE GENOMIC DNA]</scope>
    <source>
        <strain evidence="2 3">NBRC 3858</strain>
    </source>
</reference>
<dbReference type="EMBL" id="BKBC01000013">
    <property type="protein sequence ID" value="GEQ20865.1"/>
    <property type="molecule type" value="Genomic_DNA"/>
</dbReference>
<dbReference type="RefSeq" id="WP_146868196.1">
    <property type="nucleotide sequence ID" value="NZ_BKBC01000013.1"/>
</dbReference>
<proteinExistence type="predicted"/>
<protein>
    <recommendedName>
        <fullName evidence="4">Prepilin-type N-terminal cleavage/methylation domain-containing protein</fullName>
    </recommendedName>
</protein>
<dbReference type="Pfam" id="PF07963">
    <property type="entry name" value="N_methyl"/>
    <property type="match status" value="1"/>
</dbReference>
<feature type="transmembrane region" description="Helical" evidence="1">
    <location>
        <begin position="7"/>
        <end position="32"/>
    </location>
</feature>
<accession>A0A512TKX8</accession>
<dbReference type="Proteomes" id="UP000321089">
    <property type="component" value="Unassembled WGS sequence"/>
</dbReference>